<gene>
    <name evidence="2" type="ORF">GpartN1_g5348.t1</name>
    <name evidence="1" type="ORF">GpartN1_g807.t1</name>
</gene>
<name>A0A9C7PSJ0_9RHOD</name>
<dbReference type="EMBL" id="BQMJ01000006">
    <property type="protein sequence ID" value="GJQ09016.1"/>
    <property type="molecule type" value="Genomic_DNA"/>
</dbReference>
<dbReference type="AlphaFoldDB" id="A0A9C7PSJ0"/>
<evidence type="ECO:0000313" key="3">
    <source>
        <dbReference type="Proteomes" id="UP001061958"/>
    </source>
</evidence>
<reference evidence="1" key="1">
    <citation type="journal article" date="2022" name="Proc. Natl. Acad. Sci. U.S.A.">
        <title>Life cycle and functional genomics of the unicellular red alga Galdieria for elucidating algal and plant evolution and industrial use.</title>
        <authorList>
            <person name="Hirooka S."/>
            <person name="Itabashi T."/>
            <person name="Ichinose T.M."/>
            <person name="Onuma R."/>
            <person name="Fujiwara T."/>
            <person name="Yamashita S."/>
            <person name="Jong L.W."/>
            <person name="Tomita R."/>
            <person name="Iwane A.H."/>
            <person name="Miyagishima S.Y."/>
        </authorList>
    </citation>
    <scope>NUCLEOTIDE SEQUENCE</scope>
    <source>
        <strain evidence="1">NBRC 102759</strain>
    </source>
</reference>
<proteinExistence type="predicted"/>
<comment type="caution">
    <text evidence="1">The sequence shown here is derived from an EMBL/GenBank/DDBJ whole genome shotgun (WGS) entry which is preliminary data.</text>
</comment>
<dbReference type="EMBL" id="BQMJ01000044">
    <property type="protein sequence ID" value="GJQ13557.1"/>
    <property type="molecule type" value="Genomic_DNA"/>
</dbReference>
<keyword evidence="3" id="KW-1185">Reference proteome</keyword>
<protein>
    <submittedName>
        <fullName evidence="1">Uncharacterized protein</fullName>
    </submittedName>
</protein>
<reference evidence="1" key="2">
    <citation type="submission" date="2022-01" db="EMBL/GenBank/DDBJ databases">
        <authorList>
            <person name="Hirooka S."/>
            <person name="Miyagishima S.Y."/>
        </authorList>
    </citation>
    <scope>NUCLEOTIDE SEQUENCE</scope>
    <source>
        <strain evidence="1">NBRC 102759</strain>
    </source>
</reference>
<sequence length="236" mass="28255">MNELPSFESGNYKFLNGAPLKHVIHFCIKKKVLDLAFAIRRFMMQLKPRNMLVVDEHNALWGEFGNKTNRWPDFFQFYTDFEVMSTPYCGILTAGSQHYQFEDNLPSGYADIKQYLERLSFKEFDLWQELPDYPSILREHSEEVVELTGLVPRMIAKMVFLANDIPYVKFENLKTYFTSECFPEMKKSHTTYVRSLSYKEARDDFYTMLYKLFMHWKVPNVIIADEAYRIEVYWWL</sequence>
<organism evidence="1 3">
    <name type="scientific">Galdieria partita</name>
    <dbReference type="NCBI Taxonomy" id="83374"/>
    <lineage>
        <taxon>Eukaryota</taxon>
        <taxon>Rhodophyta</taxon>
        <taxon>Bangiophyceae</taxon>
        <taxon>Galdieriales</taxon>
        <taxon>Galdieriaceae</taxon>
        <taxon>Galdieria</taxon>
    </lineage>
</organism>
<accession>A0A9C7PSJ0</accession>
<evidence type="ECO:0000313" key="2">
    <source>
        <dbReference type="EMBL" id="GJQ13557.1"/>
    </source>
</evidence>
<evidence type="ECO:0000313" key="1">
    <source>
        <dbReference type="EMBL" id="GJQ09016.1"/>
    </source>
</evidence>
<dbReference type="Proteomes" id="UP001061958">
    <property type="component" value="Unassembled WGS sequence"/>
</dbReference>